<gene>
    <name evidence="11" type="ORF">F1720_02405</name>
    <name evidence="12" type="ORF">SAMN04490181_2031</name>
</gene>
<dbReference type="GO" id="GO:0015628">
    <property type="term" value="P:protein secretion by the type II secretion system"/>
    <property type="evidence" value="ECO:0007669"/>
    <property type="project" value="InterPro"/>
</dbReference>
<dbReference type="OrthoDB" id="6086865at2"/>
<evidence type="ECO:0000256" key="3">
    <source>
        <dbReference type="ARBA" id="ARBA00021563"/>
    </source>
</evidence>
<name>A0A5B2V4J8_9PSED</name>
<reference evidence="12 13" key="1">
    <citation type="submission" date="2016-10" db="EMBL/GenBank/DDBJ databases">
        <authorList>
            <person name="Varghese N."/>
            <person name="Submissions S."/>
        </authorList>
    </citation>
    <scope>NUCLEOTIDE SEQUENCE [LARGE SCALE GENOMIC DNA]</scope>
    <source>
        <strain evidence="12 13">BS2771</strain>
    </source>
</reference>
<evidence type="ECO:0000313" key="11">
    <source>
        <dbReference type="EMBL" id="KAA2233894.1"/>
    </source>
</evidence>
<evidence type="ECO:0000256" key="6">
    <source>
        <dbReference type="ARBA" id="ARBA00022519"/>
    </source>
</evidence>
<sequence>MSRAVILWGIGVFALTLLLELPAAFVARQVPWPTGWQPSGVTGSVWNGRAARAGALGPVEWRIRPWKAQVNLGFQQRIWALSVQGWPWNWQAQLAPRAVSALPAPMFVLDGRWEGRLQVDGAGAGCRKAEGELLGHDLAVLSPWLVKLGNTRIALQCRDGLRLLADLQLAGEHHFQIEAQPRRLQVDGQIEPGAAVTPLLVQARWLQPAAQSFSKVLGRP</sequence>
<accession>A0A5B2V4J8</accession>
<dbReference type="Pfam" id="PF01203">
    <property type="entry name" value="T2SSN"/>
    <property type="match status" value="1"/>
</dbReference>
<dbReference type="GO" id="GO:0005886">
    <property type="term" value="C:plasma membrane"/>
    <property type="evidence" value="ECO:0007669"/>
    <property type="project" value="UniProtKB-SubCell"/>
</dbReference>
<dbReference type="AlphaFoldDB" id="A0A5B2V4J8"/>
<proteinExistence type="inferred from homology"/>
<keyword evidence="8" id="KW-0653">Protein transport</keyword>
<keyword evidence="9" id="KW-0472">Membrane</keyword>
<evidence type="ECO:0000256" key="7">
    <source>
        <dbReference type="ARBA" id="ARBA00022692"/>
    </source>
</evidence>
<organism evidence="11 14">
    <name type="scientific">Pseudomonas brenneri</name>
    <dbReference type="NCBI Taxonomy" id="129817"/>
    <lineage>
        <taxon>Bacteria</taxon>
        <taxon>Pseudomonadati</taxon>
        <taxon>Pseudomonadota</taxon>
        <taxon>Gammaproteobacteria</taxon>
        <taxon>Pseudomonadales</taxon>
        <taxon>Pseudomonadaceae</taxon>
        <taxon>Pseudomonas</taxon>
    </lineage>
</organism>
<keyword evidence="6" id="KW-0997">Cell inner membrane</keyword>
<evidence type="ECO:0000256" key="4">
    <source>
        <dbReference type="ARBA" id="ARBA00022448"/>
    </source>
</evidence>
<evidence type="ECO:0000313" key="12">
    <source>
        <dbReference type="EMBL" id="SDU95044.1"/>
    </source>
</evidence>
<protein>
    <recommendedName>
        <fullName evidence="3">Type II secretion system protein N</fullName>
    </recommendedName>
    <alternativeName>
        <fullName evidence="10">General secretion pathway protein N</fullName>
    </alternativeName>
</protein>
<evidence type="ECO:0000256" key="9">
    <source>
        <dbReference type="ARBA" id="ARBA00023136"/>
    </source>
</evidence>
<dbReference type="GO" id="GO:0015627">
    <property type="term" value="C:type II protein secretion system complex"/>
    <property type="evidence" value="ECO:0007669"/>
    <property type="project" value="InterPro"/>
</dbReference>
<dbReference type="EMBL" id="VUOL01000001">
    <property type="protein sequence ID" value="KAA2233894.1"/>
    <property type="molecule type" value="Genomic_DNA"/>
</dbReference>
<keyword evidence="5" id="KW-1003">Cell membrane</keyword>
<dbReference type="Proteomes" id="UP000325296">
    <property type="component" value="Unassembled WGS sequence"/>
</dbReference>
<evidence type="ECO:0000256" key="1">
    <source>
        <dbReference type="ARBA" id="ARBA00004533"/>
    </source>
</evidence>
<evidence type="ECO:0000256" key="2">
    <source>
        <dbReference type="ARBA" id="ARBA00007208"/>
    </source>
</evidence>
<evidence type="ECO:0000313" key="14">
    <source>
        <dbReference type="Proteomes" id="UP000325296"/>
    </source>
</evidence>
<dbReference type="RefSeq" id="WP_090291256.1">
    <property type="nucleotide sequence ID" value="NZ_BMNU01000001.1"/>
</dbReference>
<dbReference type="Proteomes" id="UP000199620">
    <property type="component" value="Chromosome I"/>
</dbReference>
<comment type="subcellular location">
    <subcellularLocation>
        <location evidence="1">Cell inner membrane</location>
    </subcellularLocation>
</comment>
<comment type="similarity">
    <text evidence="2">Belongs to the GSP N family.</text>
</comment>
<dbReference type="EMBL" id="LT629800">
    <property type="protein sequence ID" value="SDU95044.1"/>
    <property type="molecule type" value="Genomic_DNA"/>
</dbReference>
<keyword evidence="7" id="KW-0812">Transmembrane</keyword>
<keyword evidence="13" id="KW-1185">Reference proteome</keyword>
<evidence type="ECO:0000256" key="8">
    <source>
        <dbReference type="ARBA" id="ARBA00022927"/>
    </source>
</evidence>
<evidence type="ECO:0000256" key="10">
    <source>
        <dbReference type="ARBA" id="ARBA00030772"/>
    </source>
</evidence>
<keyword evidence="4" id="KW-0813">Transport</keyword>
<evidence type="ECO:0000256" key="5">
    <source>
        <dbReference type="ARBA" id="ARBA00022475"/>
    </source>
</evidence>
<reference evidence="11 14" key="2">
    <citation type="submission" date="2019-09" db="EMBL/GenBank/DDBJ databases">
        <title>Draft genome sequence of Pseudomonas brenneri CCUG 51514(T).</title>
        <authorList>
            <person name="Tunovic T."/>
            <person name="Pineiro-Iglesias B."/>
            <person name="Unosson C."/>
            <person name="Inganas E."/>
            <person name="Ohlen M."/>
            <person name="Cardew S."/>
            <person name="Jensie-Markopoulos S."/>
            <person name="Salva-Serra F."/>
            <person name="Jaen-Luchoro D."/>
            <person name="Svensson-Stadler L."/>
            <person name="Chun J."/>
            <person name="Moore E."/>
        </authorList>
    </citation>
    <scope>NUCLEOTIDE SEQUENCE [LARGE SCALE GENOMIC DNA]</scope>
    <source>
        <strain evidence="11 14">CCUG 51514</strain>
    </source>
</reference>
<evidence type="ECO:0000313" key="13">
    <source>
        <dbReference type="Proteomes" id="UP000199620"/>
    </source>
</evidence>
<dbReference type="InterPro" id="IPR022792">
    <property type="entry name" value="T2SS_protein-GspN"/>
</dbReference>